<evidence type="ECO:0000313" key="2">
    <source>
        <dbReference type="EMBL" id="BCO34641.1"/>
    </source>
</evidence>
<dbReference type="Gene3D" id="1.10.10.10">
    <property type="entry name" value="Winged helix-like DNA-binding domain superfamily/Winged helix DNA-binding domain"/>
    <property type="match status" value="1"/>
</dbReference>
<keyword evidence="3" id="KW-1185">Reference proteome</keyword>
<reference evidence="2 3" key="1">
    <citation type="submission" date="2020-12" db="EMBL/GenBank/DDBJ databases">
        <title>Complete genome sequence of Mycobacterium heckeshornense JCM 15655T, closely related to a pathogenic non-tuberculous mycobacterial species Mycobacterium xenopi.</title>
        <authorList>
            <person name="Yoshida M."/>
            <person name="Fukano H."/>
            <person name="Asakura T."/>
            <person name="Suzuki M."/>
            <person name="Hoshino Y."/>
        </authorList>
    </citation>
    <scope>NUCLEOTIDE SEQUENCE [LARGE SCALE GENOMIC DNA]</scope>
    <source>
        <strain evidence="2 3">JCM 15655</strain>
    </source>
</reference>
<dbReference type="InterPro" id="IPR036388">
    <property type="entry name" value="WH-like_DNA-bd_sf"/>
</dbReference>
<name>A0A7R7TTD3_9MYCO</name>
<gene>
    <name evidence="2" type="ORF">MHEC_10740</name>
</gene>
<proteinExistence type="predicted"/>
<evidence type="ECO:0000313" key="3">
    <source>
        <dbReference type="Proteomes" id="UP000595446"/>
    </source>
</evidence>
<accession>A0A7R7TTD3</accession>
<sequence>MQDDHGGRSISVGWHVGPSRVSCTPSVEGKDGTKATRSDQDAKAEAVRLVRAHRDEYGTDWAVMRAISARLGMSAGSLHKWVRQAEIDDGKAAGVSTVECRELRQKEP</sequence>
<dbReference type="EMBL" id="AP024237">
    <property type="protein sequence ID" value="BCO34641.1"/>
    <property type="molecule type" value="Genomic_DNA"/>
</dbReference>
<dbReference type="AlphaFoldDB" id="A0A7R7TTD3"/>
<dbReference type="OrthoDB" id="4469055at2"/>
<feature type="region of interest" description="Disordered" evidence="1">
    <location>
        <begin position="1"/>
        <end position="41"/>
    </location>
</feature>
<feature type="compositionally biased region" description="Basic and acidic residues" evidence="1">
    <location>
        <begin position="28"/>
        <end position="41"/>
    </location>
</feature>
<organism evidence="2 3">
    <name type="scientific">Mycobacterium heckeshornense</name>
    <dbReference type="NCBI Taxonomy" id="110505"/>
    <lineage>
        <taxon>Bacteria</taxon>
        <taxon>Bacillati</taxon>
        <taxon>Actinomycetota</taxon>
        <taxon>Actinomycetes</taxon>
        <taxon>Mycobacteriales</taxon>
        <taxon>Mycobacteriaceae</taxon>
        <taxon>Mycobacterium</taxon>
    </lineage>
</organism>
<protein>
    <recommendedName>
        <fullName evidence="4">Transposase</fullName>
    </recommendedName>
</protein>
<evidence type="ECO:0000256" key="1">
    <source>
        <dbReference type="SAM" id="MobiDB-lite"/>
    </source>
</evidence>
<dbReference type="Proteomes" id="UP000595446">
    <property type="component" value="Chromosome"/>
</dbReference>
<evidence type="ECO:0008006" key="4">
    <source>
        <dbReference type="Google" id="ProtNLM"/>
    </source>
</evidence>